<sequence>MYNLTRCISTDPDTDIGVGGVPYRSDSRDLRFQPKPPPLAARTPDPCRSAGDGPPDYGR</sequence>
<accession>W9S760</accession>
<dbReference type="EMBL" id="KE346210">
    <property type="protein sequence ID" value="EXC30558.1"/>
    <property type="molecule type" value="Genomic_DNA"/>
</dbReference>
<evidence type="ECO:0000256" key="1">
    <source>
        <dbReference type="SAM" id="MobiDB-lite"/>
    </source>
</evidence>
<organism evidence="2 3">
    <name type="scientific">Morus notabilis</name>
    <dbReference type="NCBI Taxonomy" id="981085"/>
    <lineage>
        <taxon>Eukaryota</taxon>
        <taxon>Viridiplantae</taxon>
        <taxon>Streptophyta</taxon>
        <taxon>Embryophyta</taxon>
        <taxon>Tracheophyta</taxon>
        <taxon>Spermatophyta</taxon>
        <taxon>Magnoliopsida</taxon>
        <taxon>eudicotyledons</taxon>
        <taxon>Gunneridae</taxon>
        <taxon>Pentapetalae</taxon>
        <taxon>rosids</taxon>
        <taxon>fabids</taxon>
        <taxon>Rosales</taxon>
        <taxon>Moraceae</taxon>
        <taxon>Moreae</taxon>
        <taxon>Morus</taxon>
    </lineage>
</organism>
<name>W9S760_9ROSA</name>
<feature type="region of interest" description="Disordered" evidence="1">
    <location>
        <begin position="1"/>
        <end position="59"/>
    </location>
</feature>
<dbReference type="Proteomes" id="UP000030645">
    <property type="component" value="Unassembled WGS sequence"/>
</dbReference>
<dbReference type="AlphaFoldDB" id="W9S760"/>
<reference evidence="3" key="1">
    <citation type="submission" date="2013-01" db="EMBL/GenBank/DDBJ databases">
        <title>Draft Genome Sequence of a Mulberry Tree, Morus notabilis C.K. Schneid.</title>
        <authorList>
            <person name="He N."/>
            <person name="Zhao S."/>
        </authorList>
    </citation>
    <scope>NUCLEOTIDE SEQUENCE</scope>
</reference>
<keyword evidence="3" id="KW-1185">Reference proteome</keyword>
<proteinExistence type="predicted"/>
<gene>
    <name evidence="2" type="ORF">L484_015049</name>
</gene>
<protein>
    <submittedName>
        <fullName evidence="2">Uncharacterized protein</fullName>
    </submittedName>
</protein>
<evidence type="ECO:0000313" key="3">
    <source>
        <dbReference type="Proteomes" id="UP000030645"/>
    </source>
</evidence>
<evidence type="ECO:0000313" key="2">
    <source>
        <dbReference type="EMBL" id="EXC30558.1"/>
    </source>
</evidence>